<protein>
    <submittedName>
        <fullName evidence="6">Type II toxin-antitoxin system HipA family toxin</fullName>
    </submittedName>
</protein>
<evidence type="ECO:0000313" key="7">
    <source>
        <dbReference type="Proteomes" id="UP001596132"/>
    </source>
</evidence>
<keyword evidence="7" id="KW-1185">Reference proteome</keyword>
<dbReference type="Gene3D" id="1.10.1070.20">
    <property type="match status" value="1"/>
</dbReference>
<dbReference type="RefSeq" id="WP_042640763.1">
    <property type="nucleotide sequence ID" value="NZ_CDDF01000005.1"/>
</dbReference>
<evidence type="ECO:0000256" key="2">
    <source>
        <dbReference type="ARBA" id="ARBA00022679"/>
    </source>
</evidence>
<dbReference type="EMBL" id="JBHSPP010000016">
    <property type="protein sequence ID" value="MFC5707302.1"/>
    <property type="molecule type" value="Genomic_DNA"/>
</dbReference>
<evidence type="ECO:0000256" key="1">
    <source>
        <dbReference type="ARBA" id="ARBA00010164"/>
    </source>
</evidence>
<accession>A0ABW0YE47</accession>
<name>A0ABW0YE47_9GAMM</name>
<feature type="domain" description="HipA N-terminal subdomain 1" evidence="5">
    <location>
        <begin position="7"/>
        <end position="118"/>
    </location>
</feature>
<dbReference type="PANTHER" id="PTHR37419:SF8">
    <property type="entry name" value="TOXIN YJJJ"/>
    <property type="match status" value="1"/>
</dbReference>
<comment type="caution">
    <text evidence="6">The sequence shown here is derived from an EMBL/GenBank/DDBJ whole genome shotgun (WGS) entry which is preliminary data.</text>
</comment>
<dbReference type="PANTHER" id="PTHR37419">
    <property type="entry name" value="SERINE/THREONINE-PROTEIN KINASE TOXIN HIPA"/>
    <property type="match status" value="1"/>
</dbReference>
<dbReference type="InterPro" id="IPR052028">
    <property type="entry name" value="HipA_Ser/Thr_kinase"/>
</dbReference>
<reference evidence="7" key="1">
    <citation type="journal article" date="2019" name="Int. J. Syst. Evol. Microbiol.">
        <title>The Global Catalogue of Microorganisms (GCM) 10K type strain sequencing project: providing services to taxonomists for standard genome sequencing and annotation.</title>
        <authorList>
            <consortium name="The Broad Institute Genomics Platform"/>
            <consortium name="The Broad Institute Genome Sequencing Center for Infectious Disease"/>
            <person name="Wu L."/>
            <person name="Ma J."/>
        </authorList>
    </citation>
    <scope>NUCLEOTIDE SEQUENCE [LARGE SCALE GENOMIC DNA]</scope>
    <source>
        <strain evidence="7">KCTC 15012</strain>
    </source>
</reference>
<gene>
    <name evidence="6" type="ORF">ACFPVW_14870</name>
</gene>
<comment type="similarity">
    <text evidence="1">Belongs to the HipA Ser/Thr kinase family.</text>
</comment>
<evidence type="ECO:0000256" key="3">
    <source>
        <dbReference type="ARBA" id="ARBA00022777"/>
    </source>
</evidence>
<dbReference type="Pfam" id="PF07804">
    <property type="entry name" value="HipA_C"/>
    <property type="match status" value="1"/>
</dbReference>
<evidence type="ECO:0000259" key="4">
    <source>
        <dbReference type="Pfam" id="PF07804"/>
    </source>
</evidence>
<dbReference type="Proteomes" id="UP001596132">
    <property type="component" value="Unassembled WGS sequence"/>
</dbReference>
<feature type="domain" description="HipA-like C-terminal" evidence="4">
    <location>
        <begin position="175"/>
        <end position="415"/>
    </location>
</feature>
<evidence type="ECO:0000259" key="5">
    <source>
        <dbReference type="Pfam" id="PF13657"/>
    </source>
</evidence>
<dbReference type="InterPro" id="IPR012893">
    <property type="entry name" value="HipA-like_C"/>
</dbReference>
<keyword evidence="2" id="KW-0808">Transferase</keyword>
<dbReference type="InterPro" id="IPR017508">
    <property type="entry name" value="HipA_N1"/>
</dbReference>
<dbReference type="Pfam" id="PF13657">
    <property type="entry name" value="Couple_hipA"/>
    <property type="match status" value="1"/>
</dbReference>
<organism evidence="6 7">
    <name type="scientific">Aeromonas eucrenophila</name>
    <dbReference type="NCBI Taxonomy" id="649"/>
    <lineage>
        <taxon>Bacteria</taxon>
        <taxon>Pseudomonadati</taxon>
        <taxon>Pseudomonadota</taxon>
        <taxon>Gammaproteobacteria</taxon>
        <taxon>Aeromonadales</taxon>
        <taxon>Aeromonadaceae</taxon>
        <taxon>Aeromonas</taxon>
    </lineage>
</organism>
<proteinExistence type="inferred from homology"/>
<sequence length="440" mass="49836">MVNEFINVHYALHKVGVLSFDPETGRGYFEYTPQFINTGLQLSPLMMPLRQGMVYSFPNLSYSTFRCLPGMLADSLPDDFGNAVLNAWVASQGKDPAQITPLQRLQYTGSRGMGALEFRPATRKGIAVTPKDVALEDLVRVAQTVIDTRTNFEATLTHGNGADSFAMQQLMQVGMSAGGARPKAVLAFDAQFRHVKSGQVEAPEGWSHYLLKFDGVNTHRTDTETFGDPLGYGAMEYVYYLMATAVGINMSYCKLLEEGARRHFLTQRFDRIGKEKVHIQTLNAMQHVDYKMPGTYSYHEIFQTARQLALPVEDAHQILLRMIFNIVARNHDDHPKNWAFTMDNQGTWRLSPAYDLAFSYKHGNKWINSHWMTLNGKRDDFTRKDLHSVGKAITIFSPKVVDEMLERVVDVVSTWPKLARDNDVPQSLAYEVGQHLRLSW</sequence>
<evidence type="ECO:0000313" key="6">
    <source>
        <dbReference type="EMBL" id="MFC5707302.1"/>
    </source>
</evidence>
<keyword evidence="3" id="KW-0418">Kinase</keyword>